<dbReference type="RefSeq" id="XP_033380859.1">
    <property type="nucleotide sequence ID" value="XM_033533332.1"/>
</dbReference>
<dbReference type="InterPro" id="IPR013083">
    <property type="entry name" value="Znf_RING/FYVE/PHD"/>
</dbReference>
<dbReference type="Proteomes" id="UP000799778">
    <property type="component" value="Unassembled WGS sequence"/>
</dbReference>
<evidence type="ECO:0000313" key="7">
    <source>
        <dbReference type="Proteomes" id="UP000799778"/>
    </source>
</evidence>
<protein>
    <recommendedName>
        <fullName evidence="1">peptidylprolyl isomerase</fullName>
        <ecNumber evidence="1">5.2.1.8</ecNumber>
    </recommendedName>
</protein>
<dbReference type="GeneID" id="54290729"/>
<feature type="domain" description="UBC core" evidence="3">
    <location>
        <begin position="1261"/>
        <end position="1350"/>
    </location>
</feature>
<dbReference type="SUPFAM" id="SSF57850">
    <property type="entry name" value="RING/U-box"/>
    <property type="match status" value="1"/>
</dbReference>
<dbReference type="PANTHER" id="PTHR46573">
    <property type="entry name" value="WD REPEAT, SAM AND U-BOX DOMAIN-CONTAINING PROTEIN 1"/>
    <property type="match status" value="1"/>
</dbReference>
<sequence length="1350" mass="150248">MVRYTVIIVTPSDSPATRILVVISPEALVSVLIGKVIQRLPKLFPNLKETNDDDIILHLGAADGPILDAGDLLSDAIENPRGEEIFAVLNNDTTPSTSSIDVQADNSNSIRIRVITPELARAHADPQGIPLLKNESILPTSTLAELELRVRRHLGLSDHELVLEKQDCNCSFARIINNIGTINNHSDKAVNAMNSLVVVHGKNEVTHIPVGNGTTLSALGSALNSTLPAEITTNHLTMVGGVIQERQSGHEVDYSKLPVASYCSSTRHKRRRTHDEIISGILTLDLHTSEVSIEITSYNCKLTLAELGLVDCMINGVLTLYAVQRCVETEKGGRLSTGNDGMFQGSAWSHPVEQSQRGMSVFLSTLRVLQQKQDGLFGGDGMEEAQQDGLLHLVRLLTRFPPAVRAMYTLMQKKTMSFSERAALSQSLYEVLKDIVPLEIVKSTTRLFEGSRLLFGLLLEKAKHLKVTEKGQSARPYLKSLRTIDLRNRITMEPVAIPVQAVIGLIDKGVADAFSANGSLKWTDDTNTTPVGTIDIDLQRIALLSGGSNPYVATYNDESRRADGTAIFDASFGDQLREVKEPDEVLMFCIDCSASMGGESEFPDVGPRISPDDLYKERLRTVSATLESQGEDLRYDRPSLDEMKGFLSSHESFSDMLAIVQTGVTSSKRQLNAEEILKLLDGLAREQIMAESEELRHLHDTGINQRQRRKTEELESSLAALKNRVIRLRMYRDALSAFLVYRSEHSIVAEPMPPLAGEAPGSSSVSHFHNCPHFDIPTEMTCPITSDLMIDPVSTVDNFTYERVAIERWLQTHERSPCTNLKLKRRRLRPNGDLKQRITDWTNAIDITSQYGNGAEKLSLSFKSPLEAWTVAVAMHTTMHDVFAIAFRGTRGRYAKFTLDQNQIQLNPSTVLARTAIAHGGDILVKPLTIAQENQGSGKYCLIKQFVQNIAGVREYIALWTNIRSRGDGHTVGSIENHWTPLKKFLHDESWYESLESEDQWDLDEQRPPPVFKVWLGGAAARSTAVLSRLDVVKQSFEAFMNRVLAYNFQTHIGLVTIRSQPALVQVITHAIEEFRHQLNNIRADGDTALWDSISLAQDQLQSYSQRFPKAKLRIICLSDGEDNKSSQTVHDLSVRLLQSKIVLDSISIGNNNDELKTLAHLTGGYKFHLSSVEQAMTICELEPVLSQLERPEIKLPASAFKHLSVPRVRFLEAGHDVATDEVRQDKIPDRKVHPLLGESFVELGTFARQSNIASRSDNNSRLSRIHNELRNTGAKGHPSYDVYVCESNMAFWKVVIEGPTESSFVGGTFLIYLEMHDNFPAFAPECRFVTPMYHPNINSKSIKPLARSF</sequence>
<keyword evidence="2" id="KW-0413">Isomerase</keyword>
<evidence type="ECO:0000259" key="4">
    <source>
        <dbReference type="PROSITE" id="PS50234"/>
    </source>
</evidence>
<dbReference type="GO" id="GO:0003755">
    <property type="term" value="F:peptidyl-prolyl cis-trans isomerase activity"/>
    <property type="evidence" value="ECO:0007669"/>
    <property type="project" value="UniProtKB-KW"/>
</dbReference>
<proteinExistence type="predicted"/>
<dbReference type="InterPro" id="IPR000608">
    <property type="entry name" value="UBC"/>
</dbReference>
<dbReference type="GO" id="GO:0004842">
    <property type="term" value="F:ubiquitin-protein transferase activity"/>
    <property type="evidence" value="ECO:0007669"/>
    <property type="project" value="InterPro"/>
</dbReference>
<keyword evidence="7" id="KW-1185">Reference proteome</keyword>
<dbReference type="InterPro" id="IPR036465">
    <property type="entry name" value="vWFA_dom_sf"/>
</dbReference>
<accession>A0A6A5XIB9</accession>
<dbReference type="Pfam" id="PF04564">
    <property type="entry name" value="U-box"/>
    <property type="match status" value="1"/>
</dbReference>
<dbReference type="OrthoDB" id="10069349at2759"/>
<evidence type="ECO:0000256" key="1">
    <source>
        <dbReference type="ARBA" id="ARBA00013194"/>
    </source>
</evidence>
<dbReference type="InterPro" id="IPR016135">
    <property type="entry name" value="UBQ-conjugating_enzyme/RWD"/>
</dbReference>
<dbReference type="PROSITE" id="PS50127">
    <property type="entry name" value="UBC_2"/>
    <property type="match status" value="1"/>
</dbReference>
<dbReference type="Gene3D" id="3.30.40.10">
    <property type="entry name" value="Zinc/RING finger domain, C3HC4 (zinc finger)"/>
    <property type="match status" value="1"/>
</dbReference>
<dbReference type="CDD" id="cd16655">
    <property type="entry name" value="RING-Ubox_WDSUB1-like"/>
    <property type="match status" value="1"/>
</dbReference>
<dbReference type="SMART" id="SM00504">
    <property type="entry name" value="Ubox"/>
    <property type="match status" value="1"/>
</dbReference>
<dbReference type="GO" id="GO:0016567">
    <property type="term" value="P:protein ubiquitination"/>
    <property type="evidence" value="ECO:0007669"/>
    <property type="project" value="InterPro"/>
</dbReference>
<dbReference type="PROSITE" id="PS50234">
    <property type="entry name" value="VWFA"/>
    <property type="match status" value="1"/>
</dbReference>
<feature type="domain" description="VWFA" evidence="4">
    <location>
        <begin position="1011"/>
        <end position="1189"/>
    </location>
</feature>
<keyword evidence="2" id="KW-0697">Rotamase</keyword>
<dbReference type="Gene3D" id="3.40.50.410">
    <property type="entry name" value="von Willebrand factor, type A domain"/>
    <property type="match status" value="1"/>
</dbReference>
<dbReference type="SUPFAM" id="SSF54495">
    <property type="entry name" value="UBC-like"/>
    <property type="match status" value="1"/>
</dbReference>
<feature type="domain" description="U-box" evidence="5">
    <location>
        <begin position="775"/>
        <end position="848"/>
    </location>
</feature>
<evidence type="ECO:0000256" key="2">
    <source>
        <dbReference type="ARBA" id="ARBA00023110"/>
    </source>
</evidence>
<dbReference type="InterPro" id="IPR052085">
    <property type="entry name" value="WD-SAM-U-box"/>
</dbReference>
<dbReference type="InterPro" id="IPR002035">
    <property type="entry name" value="VWF_A"/>
</dbReference>
<dbReference type="EMBL" id="ML978072">
    <property type="protein sequence ID" value="KAF2012520.1"/>
    <property type="molecule type" value="Genomic_DNA"/>
</dbReference>
<evidence type="ECO:0000259" key="3">
    <source>
        <dbReference type="PROSITE" id="PS50127"/>
    </source>
</evidence>
<organism evidence="6 7">
    <name type="scientific">Aaosphaeria arxii CBS 175.79</name>
    <dbReference type="NCBI Taxonomy" id="1450172"/>
    <lineage>
        <taxon>Eukaryota</taxon>
        <taxon>Fungi</taxon>
        <taxon>Dikarya</taxon>
        <taxon>Ascomycota</taxon>
        <taxon>Pezizomycotina</taxon>
        <taxon>Dothideomycetes</taxon>
        <taxon>Pleosporomycetidae</taxon>
        <taxon>Pleosporales</taxon>
        <taxon>Pleosporales incertae sedis</taxon>
        <taxon>Aaosphaeria</taxon>
    </lineage>
</organism>
<evidence type="ECO:0000259" key="5">
    <source>
        <dbReference type="PROSITE" id="PS51698"/>
    </source>
</evidence>
<dbReference type="EC" id="5.2.1.8" evidence="1"/>
<evidence type="ECO:0000313" key="6">
    <source>
        <dbReference type="EMBL" id="KAF2012520.1"/>
    </source>
</evidence>
<dbReference type="Pfam" id="PF00179">
    <property type="entry name" value="UQ_con"/>
    <property type="match status" value="1"/>
</dbReference>
<gene>
    <name evidence="6" type="ORF">BU24DRAFT_484177</name>
</gene>
<dbReference type="SUPFAM" id="SSF53300">
    <property type="entry name" value="vWA-like"/>
    <property type="match status" value="1"/>
</dbReference>
<dbReference type="Gene3D" id="3.10.110.10">
    <property type="entry name" value="Ubiquitin Conjugating Enzyme"/>
    <property type="match status" value="1"/>
</dbReference>
<name>A0A6A5XIB9_9PLEO</name>
<dbReference type="PROSITE" id="PS51698">
    <property type="entry name" value="U_BOX"/>
    <property type="match status" value="1"/>
</dbReference>
<dbReference type="CDD" id="cd00198">
    <property type="entry name" value="vWFA"/>
    <property type="match status" value="1"/>
</dbReference>
<dbReference type="InterPro" id="IPR003613">
    <property type="entry name" value="Ubox_domain"/>
</dbReference>
<dbReference type="PANTHER" id="PTHR46573:SF1">
    <property type="entry name" value="WD REPEAT, SAM AND U-BOX DOMAIN-CONTAINING PROTEIN 1"/>
    <property type="match status" value="1"/>
</dbReference>
<reference evidence="6" key="1">
    <citation type="journal article" date="2020" name="Stud. Mycol.">
        <title>101 Dothideomycetes genomes: a test case for predicting lifestyles and emergence of pathogens.</title>
        <authorList>
            <person name="Haridas S."/>
            <person name="Albert R."/>
            <person name="Binder M."/>
            <person name="Bloem J."/>
            <person name="Labutti K."/>
            <person name="Salamov A."/>
            <person name="Andreopoulos B."/>
            <person name="Baker S."/>
            <person name="Barry K."/>
            <person name="Bills G."/>
            <person name="Bluhm B."/>
            <person name="Cannon C."/>
            <person name="Castanera R."/>
            <person name="Culley D."/>
            <person name="Daum C."/>
            <person name="Ezra D."/>
            <person name="Gonzalez J."/>
            <person name="Henrissat B."/>
            <person name="Kuo A."/>
            <person name="Liang C."/>
            <person name="Lipzen A."/>
            <person name="Lutzoni F."/>
            <person name="Magnuson J."/>
            <person name="Mondo S."/>
            <person name="Nolan M."/>
            <person name="Ohm R."/>
            <person name="Pangilinan J."/>
            <person name="Park H.-J."/>
            <person name="Ramirez L."/>
            <person name="Alfaro M."/>
            <person name="Sun H."/>
            <person name="Tritt A."/>
            <person name="Yoshinaga Y."/>
            <person name="Zwiers L.-H."/>
            <person name="Turgeon B."/>
            <person name="Goodwin S."/>
            <person name="Spatafora J."/>
            <person name="Crous P."/>
            <person name="Grigoriev I."/>
        </authorList>
    </citation>
    <scope>NUCLEOTIDE SEQUENCE</scope>
    <source>
        <strain evidence="6">CBS 175.79</strain>
    </source>
</reference>